<dbReference type="Proteomes" id="UP001524547">
    <property type="component" value="Unassembled WGS sequence"/>
</dbReference>
<name>A0ABT1VZ81_9PROT</name>
<proteinExistence type="inferred from homology"/>
<feature type="domain" description="Metallo-beta-lactamase" evidence="5">
    <location>
        <begin position="70"/>
        <end position="275"/>
    </location>
</feature>
<protein>
    <submittedName>
        <fullName evidence="6">MBL fold metallo-hydrolase</fullName>
    </submittedName>
</protein>
<evidence type="ECO:0000313" key="6">
    <source>
        <dbReference type="EMBL" id="MCQ8241653.1"/>
    </source>
</evidence>
<gene>
    <name evidence="6" type="ORF">NFI88_12485</name>
</gene>
<dbReference type="InterPro" id="IPR036866">
    <property type="entry name" value="RibonucZ/Hydroxyglut_hydro"/>
</dbReference>
<dbReference type="PANTHER" id="PTHR42978:SF6">
    <property type="entry name" value="QUORUM-QUENCHING LACTONASE YTNP-RELATED"/>
    <property type="match status" value="1"/>
</dbReference>
<evidence type="ECO:0000256" key="4">
    <source>
        <dbReference type="ARBA" id="ARBA00022833"/>
    </source>
</evidence>
<reference evidence="6 7" key="1">
    <citation type="submission" date="2022-06" db="EMBL/GenBank/DDBJ databases">
        <title>Rhizosaccharibacter gen. nov. sp. nov. KSS12, endophytic bacteria isolated from sugarcane.</title>
        <authorList>
            <person name="Pitiwittayakul N."/>
        </authorList>
    </citation>
    <scope>NUCLEOTIDE SEQUENCE [LARGE SCALE GENOMIC DNA]</scope>
    <source>
        <strain evidence="6 7">KSS12</strain>
    </source>
</reference>
<dbReference type="CDD" id="cd07720">
    <property type="entry name" value="OPHC2-like_MBL-fold"/>
    <property type="match status" value="1"/>
</dbReference>
<comment type="similarity">
    <text evidence="1">Belongs to the metallo-beta-lactamase superfamily.</text>
</comment>
<dbReference type="EMBL" id="JAMZEJ010000007">
    <property type="protein sequence ID" value="MCQ8241653.1"/>
    <property type="molecule type" value="Genomic_DNA"/>
</dbReference>
<organism evidence="6 7">
    <name type="scientific">Rhizosaccharibacter radicis</name>
    <dbReference type="NCBI Taxonomy" id="2782605"/>
    <lineage>
        <taxon>Bacteria</taxon>
        <taxon>Pseudomonadati</taxon>
        <taxon>Pseudomonadota</taxon>
        <taxon>Alphaproteobacteria</taxon>
        <taxon>Acetobacterales</taxon>
        <taxon>Acetobacteraceae</taxon>
        <taxon>Rhizosaccharibacter</taxon>
    </lineage>
</organism>
<evidence type="ECO:0000259" key="5">
    <source>
        <dbReference type="SMART" id="SM00849"/>
    </source>
</evidence>
<evidence type="ECO:0000313" key="7">
    <source>
        <dbReference type="Proteomes" id="UP001524547"/>
    </source>
</evidence>
<dbReference type="SMART" id="SM00849">
    <property type="entry name" value="Lactamase_B"/>
    <property type="match status" value="1"/>
</dbReference>
<dbReference type="PANTHER" id="PTHR42978">
    <property type="entry name" value="QUORUM-QUENCHING LACTONASE YTNP-RELATED-RELATED"/>
    <property type="match status" value="1"/>
</dbReference>
<keyword evidence="2" id="KW-0479">Metal-binding</keyword>
<sequence>MAASDPAQILRTAEGQVPGVHRWRVGAITITAIADGYAPLPMAVVPQADPAVATELARKFYAPEDHLQCVINTFVIQTPTRRIMVDTGFGALGAGHSGKIWENLRAAGIDPGSIDVLYITHGHPDHTSGMLAIDGSAGFPNAELFIHQNEVAYWGDEAQASRAPEEQKSWFDIFRRSVAAYRGRTTLIDRDGLEIVPGLRVRELFGHTPGHSGLHIADGGEQHLFWTDIVHFQHLQFPRPDWGVGFDADPAQAIKVRSAMLDEVSTDRMTISGTHLVFPGFGHVRREGDAYAFEAARWNYES</sequence>
<accession>A0ABT1VZ81</accession>
<evidence type="ECO:0000256" key="1">
    <source>
        <dbReference type="ARBA" id="ARBA00007749"/>
    </source>
</evidence>
<dbReference type="InterPro" id="IPR051013">
    <property type="entry name" value="MBL_superfamily_lactonases"/>
</dbReference>
<keyword evidence="3" id="KW-0378">Hydrolase</keyword>
<dbReference type="Pfam" id="PF00753">
    <property type="entry name" value="Lactamase_B"/>
    <property type="match status" value="1"/>
</dbReference>
<dbReference type="RefSeq" id="WP_422920396.1">
    <property type="nucleotide sequence ID" value="NZ_JAMZEJ010000007.1"/>
</dbReference>
<evidence type="ECO:0000256" key="2">
    <source>
        <dbReference type="ARBA" id="ARBA00022723"/>
    </source>
</evidence>
<keyword evidence="4" id="KW-0862">Zinc</keyword>
<dbReference type="Gene3D" id="3.60.15.10">
    <property type="entry name" value="Ribonuclease Z/Hydroxyacylglutathione hydrolase-like"/>
    <property type="match status" value="1"/>
</dbReference>
<keyword evidence="7" id="KW-1185">Reference proteome</keyword>
<dbReference type="SUPFAM" id="SSF56281">
    <property type="entry name" value="Metallo-hydrolase/oxidoreductase"/>
    <property type="match status" value="1"/>
</dbReference>
<dbReference type="InterPro" id="IPR001279">
    <property type="entry name" value="Metallo-B-lactamas"/>
</dbReference>
<evidence type="ECO:0000256" key="3">
    <source>
        <dbReference type="ARBA" id="ARBA00022801"/>
    </source>
</evidence>
<comment type="caution">
    <text evidence="6">The sequence shown here is derived from an EMBL/GenBank/DDBJ whole genome shotgun (WGS) entry which is preliminary data.</text>
</comment>